<proteinExistence type="inferred from homology"/>
<evidence type="ECO:0000256" key="9">
    <source>
        <dbReference type="ARBA" id="ARBA00037313"/>
    </source>
</evidence>
<dbReference type="PANTHER" id="PTHR30203">
    <property type="entry name" value="OUTER MEMBRANE CATION EFFLUX PROTEIN"/>
    <property type="match status" value="1"/>
</dbReference>
<keyword evidence="14" id="KW-1185">Reference proteome</keyword>
<evidence type="ECO:0000256" key="4">
    <source>
        <dbReference type="ARBA" id="ARBA00022692"/>
    </source>
</evidence>
<sequence length="489" mass="52714">MAALLAGCANYAGIESHSDIRSVDRVHSEKTLAKVPLSKAAWPETKWWRAFDDPMLDALIKQALDNSPDLEIARARLRKANAEAGIANAERLPTLDGNANVTRTRVSEVDDPTGVGGFYSTTRGMLLNFSYDVDLWGGNKAAWEAALGQARAQNIDYRATLLSLSTNVAQAYIKLQDAYTLRQIARANLKRTQRIADINQELSRGGLQNEAPQLQARSSVSSARQSLASADQQLQSAKLSLAQLIGKGPDGAFALSEPKALTELPLVLPGHLPAELLGRRPDIVAARWRVEAASKNVKAAKTKFFPNINLSAMAGFKSYLGDYMFSESAKAGSVSPAISLPIFEGGKLRANLESTLADYDMAVGRYNQTLLSALNQVADAVNAVSSYRAQLEAARQAKDAAEKAFTLSKERYQAGIADYLQVLSTEQQLLSAERTLATVTSQQQQASIKLIQSLGGGFAGDSEHLEHDEGLISAPDVPKRLTGDASTTR</sequence>
<dbReference type="RefSeq" id="WP_251590773.1">
    <property type="nucleotide sequence ID" value="NZ_JAMLJI010000001.1"/>
</dbReference>
<evidence type="ECO:0000256" key="7">
    <source>
        <dbReference type="ARBA" id="ARBA00023139"/>
    </source>
</evidence>
<evidence type="ECO:0000256" key="10">
    <source>
        <dbReference type="RuleBase" id="RU362097"/>
    </source>
</evidence>
<accession>A0ABU1GUY1</accession>
<evidence type="ECO:0000256" key="6">
    <source>
        <dbReference type="ARBA" id="ARBA00023136"/>
    </source>
</evidence>
<evidence type="ECO:0000256" key="1">
    <source>
        <dbReference type="ARBA" id="ARBA00004370"/>
    </source>
</evidence>
<comment type="subcellular location">
    <subcellularLocation>
        <location evidence="10">Cell outer membrane</location>
        <topology evidence="10">Lipid-anchor</topology>
    </subcellularLocation>
    <subcellularLocation>
        <location evidence="1">Membrane</location>
    </subcellularLocation>
</comment>
<feature type="region of interest" description="Disordered" evidence="12">
    <location>
        <begin position="468"/>
        <end position="489"/>
    </location>
</feature>
<dbReference type="PANTHER" id="PTHR30203:SF20">
    <property type="entry name" value="MULTIDRUG RESISTANCE OUTER MEMBRANE PROTEIN MDTP-RELATED"/>
    <property type="match status" value="1"/>
</dbReference>
<evidence type="ECO:0000256" key="5">
    <source>
        <dbReference type="ARBA" id="ARBA00022729"/>
    </source>
</evidence>
<comment type="caution">
    <text evidence="13">The sequence shown here is derived from an EMBL/GenBank/DDBJ whole genome shotgun (WGS) entry which is preliminary data.</text>
</comment>
<keyword evidence="7 10" id="KW-0564">Palmitate</keyword>
<dbReference type="Gene3D" id="2.20.200.10">
    <property type="entry name" value="Outer membrane efflux proteins (OEP)"/>
    <property type="match status" value="1"/>
</dbReference>
<feature type="coiled-coil region" evidence="11">
    <location>
        <begin position="377"/>
        <end position="404"/>
    </location>
</feature>
<reference evidence="13 14" key="1">
    <citation type="submission" date="2023-04" db="EMBL/GenBank/DDBJ databases">
        <title>A long-awaited taxogenomic arrangement of the family Halomonadaceae.</title>
        <authorList>
            <person name="De La Haba R."/>
            <person name="Chuvochina M."/>
            <person name="Wittouck S."/>
            <person name="Arahal D.R."/>
            <person name="Sanchez-Porro C."/>
            <person name="Hugenholtz P."/>
            <person name="Ventosa A."/>
        </authorList>
    </citation>
    <scope>NUCLEOTIDE SEQUENCE [LARGE SCALE GENOMIC DNA]</scope>
    <source>
        <strain evidence="13 14">DSM 22428</strain>
    </source>
</reference>
<dbReference type="Proteomes" id="UP001269375">
    <property type="component" value="Unassembled WGS sequence"/>
</dbReference>
<protein>
    <submittedName>
        <fullName evidence="13">Efflux transporter outer membrane subunit</fullName>
    </submittedName>
</protein>
<evidence type="ECO:0000256" key="11">
    <source>
        <dbReference type="SAM" id="Coils"/>
    </source>
</evidence>
<evidence type="ECO:0000313" key="13">
    <source>
        <dbReference type="EMBL" id="MDR5895287.1"/>
    </source>
</evidence>
<dbReference type="SUPFAM" id="SSF56954">
    <property type="entry name" value="Outer membrane efflux proteins (OEP)"/>
    <property type="match status" value="1"/>
</dbReference>
<keyword evidence="8 10" id="KW-0449">Lipoprotein</keyword>
<evidence type="ECO:0000256" key="2">
    <source>
        <dbReference type="ARBA" id="ARBA00007613"/>
    </source>
</evidence>
<dbReference type="Gene3D" id="1.20.1600.10">
    <property type="entry name" value="Outer membrane efflux proteins (OEP)"/>
    <property type="match status" value="1"/>
</dbReference>
<dbReference type="InterPro" id="IPR003423">
    <property type="entry name" value="OMP_efflux"/>
</dbReference>
<evidence type="ECO:0000256" key="12">
    <source>
        <dbReference type="SAM" id="MobiDB-lite"/>
    </source>
</evidence>
<keyword evidence="4 10" id="KW-0812">Transmembrane</keyword>
<evidence type="ECO:0000313" key="14">
    <source>
        <dbReference type="Proteomes" id="UP001269375"/>
    </source>
</evidence>
<dbReference type="EMBL" id="JARWAO010000002">
    <property type="protein sequence ID" value="MDR5895287.1"/>
    <property type="molecule type" value="Genomic_DNA"/>
</dbReference>
<organism evidence="13 14">
    <name type="scientific">Larsenimonas suaedae</name>
    <dbReference type="NCBI Taxonomy" id="1851019"/>
    <lineage>
        <taxon>Bacteria</taxon>
        <taxon>Pseudomonadati</taxon>
        <taxon>Pseudomonadota</taxon>
        <taxon>Gammaproteobacteria</taxon>
        <taxon>Oceanospirillales</taxon>
        <taxon>Halomonadaceae</taxon>
        <taxon>Larsenimonas</taxon>
    </lineage>
</organism>
<name>A0ABU1GUY1_9GAMM</name>
<keyword evidence="3 10" id="KW-1134">Transmembrane beta strand</keyword>
<dbReference type="InterPro" id="IPR010131">
    <property type="entry name" value="MdtP/NodT-like"/>
</dbReference>
<dbReference type="NCBIfam" id="TIGR01845">
    <property type="entry name" value="outer_NodT"/>
    <property type="match status" value="1"/>
</dbReference>
<comment type="similarity">
    <text evidence="2 10">Belongs to the outer membrane factor (OMF) (TC 1.B.17) family.</text>
</comment>
<keyword evidence="5" id="KW-0732">Signal</keyword>
<keyword evidence="11" id="KW-0175">Coiled coil</keyword>
<evidence type="ECO:0000256" key="3">
    <source>
        <dbReference type="ARBA" id="ARBA00022452"/>
    </source>
</evidence>
<gene>
    <name evidence="13" type="ORF">QC825_04245</name>
</gene>
<evidence type="ECO:0000256" key="8">
    <source>
        <dbReference type="ARBA" id="ARBA00023288"/>
    </source>
</evidence>
<dbReference type="Pfam" id="PF02321">
    <property type="entry name" value="OEP"/>
    <property type="match status" value="2"/>
</dbReference>
<comment type="function">
    <text evidence="9">Could be involved in resistance to puromycin, acriflavine and tetraphenylarsonium chloride.</text>
</comment>
<keyword evidence="6 10" id="KW-0472">Membrane</keyword>